<feature type="domain" description="Enoyl reductase (ER)" evidence="2">
    <location>
        <begin position="10"/>
        <end position="315"/>
    </location>
</feature>
<dbReference type="Proteomes" id="UP000198901">
    <property type="component" value="Unassembled WGS sequence"/>
</dbReference>
<protein>
    <submittedName>
        <fullName evidence="3">NADPH:quinone reductase</fullName>
    </submittedName>
</protein>
<dbReference type="Pfam" id="PF08240">
    <property type="entry name" value="ADH_N"/>
    <property type="match status" value="1"/>
</dbReference>
<evidence type="ECO:0000259" key="2">
    <source>
        <dbReference type="SMART" id="SM00829"/>
    </source>
</evidence>
<dbReference type="SUPFAM" id="SSF50129">
    <property type="entry name" value="GroES-like"/>
    <property type="match status" value="1"/>
</dbReference>
<dbReference type="PANTHER" id="PTHR44154:SF1">
    <property type="entry name" value="QUINONE OXIDOREDUCTASE"/>
    <property type="match status" value="1"/>
</dbReference>
<dbReference type="InterPro" id="IPR020843">
    <property type="entry name" value="ER"/>
</dbReference>
<gene>
    <name evidence="3" type="ORF">SAMN04488090_0126</name>
</gene>
<reference evidence="3 4" key="1">
    <citation type="submission" date="2016-10" db="EMBL/GenBank/DDBJ databases">
        <authorList>
            <person name="de Groot N.N."/>
        </authorList>
    </citation>
    <scope>NUCLEOTIDE SEQUENCE [LARGE SCALE GENOMIC DNA]</scope>
    <source>
        <strain evidence="3 4">DSM 21668</strain>
    </source>
</reference>
<dbReference type="SMART" id="SM00829">
    <property type="entry name" value="PKS_ER"/>
    <property type="match status" value="1"/>
</dbReference>
<dbReference type="InterPro" id="IPR036291">
    <property type="entry name" value="NAD(P)-bd_dom_sf"/>
</dbReference>
<name>A0A1G9HMV3_9BACT</name>
<evidence type="ECO:0000256" key="1">
    <source>
        <dbReference type="ARBA" id="ARBA00022857"/>
    </source>
</evidence>
<organism evidence="3 4">
    <name type="scientific">Siphonobacter aquaeclarae</name>
    <dbReference type="NCBI Taxonomy" id="563176"/>
    <lineage>
        <taxon>Bacteria</taxon>
        <taxon>Pseudomonadati</taxon>
        <taxon>Bacteroidota</taxon>
        <taxon>Cytophagia</taxon>
        <taxon>Cytophagales</taxon>
        <taxon>Cytophagaceae</taxon>
        <taxon>Siphonobacter</taxon>
    </lineage>
</organism>
<dbReference type="PANTHER" id="PTHR44154">
    <property type="entry name" value="QUINONE OXIDOREDUCTASE"/>
    <property type="match status" value="1"/>
</dbReference>
<dbReference type="InterPro" id="IPR011032">
    <property type="entry name" value="GroES-like_sf"/>
</dbReference>
<dbReference type="RefSeq" id="WP_093196500.1">
    <property type="nucleotide sequence ID" value="NZ_FNGS01000001.1"/>
</dbReference>
<dbReference type="OrthoDB" id="648910at2"/>
<dbReference type="Pfam" id="PF13602">
    <property type="entry name" value="ADH_zinc_N_2"/>
    <property type="match status" value="1"/>
</dbReference>
<proteinExistence type="predicted"/>
<accession>A0A1G9HMV3</accession>
<dbReference type="Gene3D" id="3.90.180.10">
    <property type="entry name" value="Medium-chain alcohol dehydrogenases, catalytic domain"/>
    <property type="match status" value="1"/>
</dbReference>
<sequence>MKAFVLTQPGGPENLVLSDLPVPQPKSGEVLVRTKALSINPVDIAVRSYDWALNMFLQPVAGEPVVLGWDIAGIVESVGPDVTSFKPGDAVFGMVRFPGYGKAYAEYVAAPADQLALKPAAVSFESAAATTLAALTAWKAVVGYGQVKKGDRVLIHGVTGGVGHFAAQIARHFGAYVIGTSSATHRDFALTLVDEHIDYKSTRFEEVVSDVDFVLDGVQMTKEHLERSLTVIRPGGTLVSILAQFDEALNQQLSARQVKGYRVGVVSDGADQRSLAELLESGALQPHIFRTFAFDELPEAHRVQESKSIAGKVVVTV</sequence>
<evidence type="ECO:0000313" key="4">
    <source>
        <dbReference type="Proteomes" id="UP000198901"/>
    </source>
</evidence>
<dbReference type="Gene3D" id="3.40.50.720">
    <property type="entry name" value="NAD(P)-binding Rossmann-like Domain"/>
    <property type="match status" value="1"/>
</dbReference>
<dbReference type="InterPro" id="IPR051603">
    <property type="entry name" value="Zinc-ADH_QOR/CCCR"/>
</dbReference>
<keyword evidence="1" id="KW-0521">NADP</keyword>
<dbReference type="AlphaFoldDB" id="A0A1G9HMV3"/>
<dbReference type="STRING" id="563176.SAMN04488090_0126"/>
<dbReference type="CDD" id="cd05289">
    <property type="entry name" value="MDR_like_2"/>
    <property type="match status" value="1"/>
</dbReference>
<dbReference type="InterPro" id="IPR013154">
    <property type="entry name" value="ADH-like_N"/>
</dbReference>
<dbReference type="GO" id="GO:0016491">
    <property type="term" value="F:oxidoreductase activity"/>
    <property type="evidence" value="ECO:0007669"/>
    <property type="project" value="InterPro"/>
</dbReference>
<evidence type="ECO:0000313" key="3">
    <source>
        <dbReference type="EMBL" id="SDL14195.1"/>
    </source>
</evidence>
<keyword evidence="4" id="KW-1185">Reference proteome</keyword>
<dbReference type="SUPFAM" id="SSF51735">
    <property type="entry name" value="NAD(P)-binding Rossmann-fold domains"/>
    <property type="match status" value="1"/>
</dbReference>
<dbReference type="EMBL" id="FNGS01000001">
    <property type="protein sequence ID" value="SDL14195.1"/>
    <property type="molecule type" value="Genomic_DNA"/>
</dbReference>